<feature type="transmembrane region" description="Helical" evidence="1">
    <location>
        <begin position="51"/>
        <end position="73"/>
    </location>
</feature>
<feature type="transmembrane region" description="Helical" evidence="1">
    <location>
        <begin position="535"/>
        <end position="555"/>
    </location>
</feature>
<feature type="transmembrane region" description="Helical" evidence="1">
    <location>
        <begin position="576"/>
        <end position="599"/>
    </location>
</feature>
<dbReference type="EMBL" id="HBIB01049138">
    <property type="protein sequence ID" value="CAE0270031.1"/>
    <property type="molecule type" value="Transcribed_RNA"/>
</dbReference>
<protein>
    <submittedName>
        <fullName evidence="2">Uncharacterized protein</fullName>
    </submittedName>
</protein>
<sequence>MGKNPFDDLESDYSGRHHQVLQLQVESAPAAIATTAANQTPYRTAHRDFSFFLRFFSLLLGVVCVLSGGPLYMRSFYSLTGFDQQYSPSNICSIVVPEQTSLLTIDVGFLLRFPATDSFSVDRLSLGLAAGYAFGSGNLNEKTNDSCFSLGFLYLDPAHPSVIDDDVSTDNGTDVLQRVQWQLSVDVETYEKCDKYFSPVRNGSTIYAPPISSLPVILNGGEYAMGAPVFSMVRFEEGAKPCVDRGCEGFYEQLKNESNVVDGLRYLDNSLRCYNNDSSDPIERMMYNGFVKLNKNFTGCGVSFEISSPIECAYSSFNFLNQAAQYWNDVYDKCQVFISYEAFYMPPLFFNFFQIWTWGSIVLLSALIGWVLVTAANAHRLRLRYISWYYYMNNDMALVRGRALKLKVFVMGTQYQKYHGTLFFKDRTGAVIMQAALNPSFDEEDVEGTGVQTVLYRGVFVPNKDYIGVKATVVWKGTFSSSSYEEPHTELEIRRKMPKTVKTRLNLIIMPFVALYYIFKKPKITLIKKGQYMKVALYIWFFHQTVYSMLAFWIYREVAPPGALPYCKVSQDYYQGVGSPICFALFLLGIVGATIFSLVPQPSAILEERKRRKMEAMASYKSILHRSLQDHKYLSVEDAARARMQAADTSKFWEPLCTDKGFVVSTPLRRQDTDADRLKRTYTPLLTKEQTQASPAFAALHKRHSSKILSSGNLLH</sequence>
<keyword evidence="1" id="KW-1133">Transmembrane helix</keyword>
<evidence type="ECO:0000256" key="1">
    <source>
        <dbReference type="SAM" id="Phobius"/>
    </source>
</evidence>
<dbReference type="AlphaFoldDB" id="A0A7S3GLM1"/>
<gene>
    <name evidence="2" type="ORF">PBIL07802_LOCUS32384</name>
</gene>
<evidence type="ECO:0000313" key="2">
    <source>
        <dbReference type="EMBL" id="CAE0270031.1"/>
    </source>
</evidence>
<organism evidence="2">
    <name type="scientific">Palpitomonas bilix</name>
    <dbReference type="NCBI Taxonomy" id="652834"/>
    <lineage>
        <taxon>Eukaryota</taxon>
        <taxon>Eukaryota incertae sedis</taxon>
    </lineage>
</organism>
<name>A0A7S3GLM1_9EUKA</name>
<feature type="transmembrane region" description="Helical" evidence="1">
    <location>
        <begin position="503"/>
        <end position="519"/>
    </location>
</feature>
<reference evidence="2" key="1">
    <citation type="submission" date="2021-01" db="EMBL/GenBank/DDBJ databases">
        <authorList>
            <person name="Corre E."/>
            <person name="Pelletier E."/>
            <person name="Niang G."/>
            <person name="Scheremetjew M."/>
            <person name="Finn R."/>
            <person name="Kale V."/>
            <person name="Holt S."/>
            <person name="Cochrane G."/>
            <person name="Meng A."/>
            <person name="Brown T."/>
            <person name="Cohen L."/>
        </authorList>
    </citation>
    <scope>NUCLEOTIDE SEQUENCE</scope>
    <source>
        <strain evidence="2">NIES-2562</strain>
    </source>
</reference>
<keyword evidence="1" id="KW-0472">Membrane</keyword>
<keyword evidence="1" id="KW-0812">Transmembrane</keyword>
<feature type="transmembrane region" description="Helical" evidence="1">
    <location>
        <begin position="355"/>
        <end position="376"/>
    </location>
</feature>
<proteinExistence type="predicted"/>
<accession>A0A7S3GLM1</accession>